<reference evidence="2 3" key="1">
    <citation type="submission" date="2019-04" db="EMBL/GenBank/DDBJ databases">
        <title>Draft Whole-Genome sequence of the purple photosynthetic bacterium Rhodobacter capsulatus SP108 with an indigenous class A beta-lactamase.</title>
        <authorList>
            <person name="Robertson S."/>
            <person name="Meyer T.E."/>
            <person name="Kyndt J.A."/>
        </authorList>
    </citation>
    <scope>NUCLEOTIDE SEQUENCE [LARGE SCALE GENOMIC DNA]</scope>
    <source>
        <strain evidence="2 3">SP108</strain>
    </source>
</reference>
<dbReference type="AlphaFoldDB" id="A0A4U1JTF9"/>
<sequence>MSATTLSTASVQHAGLVRPILTSAVLGTFLIFAAGFASSDALHAATHDTRHATGFPCH</sequence>
<evidence type="ECO:0000313" key="2">
    <source>
        <dbReference type="EMBL" id="TKD21446.1"/>
    </source>
</evidence>
<evidence type="ECO:0000313" key="3">
    <source>
        <dbReference type="Proteomes" id="UP000310597"/>
    </source>
</evidence>
<dbReference type="NCBIfam" id="TIGR02459">
    <property type="entry name" value="CbtB"/>
    <property type="match status" value="1"/>
</dbReference>
<feature type="transmembrane region" description="Helical" evidence="1">
    <location>
        <begin position="20"/>
        <end position="37"/>
    </location>
</feature>
<protein>
    <submittedName>
        <fullName evidence="2">CbtB-domain containing protein</fullName>
    </submittedName>
</protein>
<comment type="caution">
    <text evidence="2">The sequence shown here is derived from an EMBL/GenBank/DDBJ whole genome shotgun (WGS) entry which is preliminary data.</text>
</comment>
<dbReference type="RefSeq" id="WP_126976236.1">
    <property type="nucleotide sequence ID" value="NZ_SWJZ01000030.1"/>
</dbReference>
<gene>
    <name evidence="2" type="ORF">FBT96_08975</name>
</gene>
<proteinExistence type="predicted"/>
<keyword evidence="1" id="KW-0812">Transmembrane</keyword>
<dbReference type="OrthoDB" id="9813304at2"/>
<keyword evidence="1" id="KW-0472">Membrane</keyword>
<name>A0A4U1JTF9_RHOCA</name>
<dbReference type="InterPro" id="IPR012667">
    <property type="entry name" value="CbtB_put"/>
</dbReference>
<dbReference type="Pfam" id="PF09489">
    <property type="entry name" value="CbtB"/>
    <property type="match status" value="1"/>
</dbReference>
<accession>A0A4U1JTF9</accession>
<dbReference type="Proteomes" id="UP000310597">
    <property type="component" value="Unassembled WGS sequence"/>
</dbReference>
<keyword evidence="1" id="KW-1133">Transmembrane helix</keyword>
<evidence type="ECO:0000256" key="1">
    <source>
        <dbReference type="SAM" id="Phobius"/>
    </source>
</evidence>
<dbReference type="EMBL" id="SWJZ01000030">
    <property type="protein sequence ID" value="TKD21446.1"/>
    <property type="molecule type" value="Genomic_DNA"/>
</dbReference>
<organism evidence="2 3">
    <name type="scientific">Rhodobacter capsulatus</name>
    <name type="common">Rhodopseudomonas capsulata</name>
    <dbReference type="NCBI Taxonomy" id="1061"/>
    <lineage>
        <taxon>Bacteria</taxon>
        <taxon>Pseudomonadati</taxon>
        <taxon>Pseudomonadota</taxon>
        <taxon>Alphaproteobacteria</taxon>
        <taxon>Rhodobacterales</taxon>
        <taxon>Rhodobacter group</taxon>
        <taxon>Rhodobacter</taxon>
    </lineage>
</organism>